<dbReference type="Proteomes" id="UP000095597">
    <property type="component" value="Unassembled WGS sequence"/>
</dbReference>
<reference evidence="2 3" key="1">
    <citation type="submission" date="2015-09" db="EMBL/GenBank/DDBJ databases">
        <authorList>
            <consortium name="Pathogen Informatics"/>
        </authorList>
    </citation>
    <scope>NUCLEOTIDE SEQUENCE [LARGE SCALE GENOMIC DNA]</scope>
    <source>
        <strain evidence="2 3">2789STDY5834961</strain>
    </source>
</reference>
<accession>A0A173RCQ6</accession>
<dbReference type="OrthoDB" id="9767721at2"/>
<evidence type="ECO:0008006" key="4">
    <source>
        <dbReference type="Google" id="ProtNLM"/>
    </source>
</evidence>
<dbReference type="AlphaFoldDB" id="A0A173RCQ6"/>
<feature type="chain" id="PRO_5038347527" description="Lipoprotein" evidence="1">
    <location>
        <begin position="20"/>
        <end position="279"/>
    </location>
</feature>
<dbReference type="EMBL" id="CYXO01000002">
    <property type="protein sequence ID" value="CUM75158.1"/>
    <property type="molecule type" value="Genomic_DNA"/>
</dbReference>
<sequence length="279" mass="30874">MKKKLLSIFLVFAVILSFAACGKSDKSSAAQTTYDMDDFGVLYTKTQKMFAKESADFTMKELSSDKAYSLYKKCSSKTGLPFNQKITLTGFKSESDVGFTIESSNGKHAFPCYFKDGNPNLSMFIGSGDQITVTGTISKDCKSYGVLSDCKVTSPKNITPKFNDNIDDVIDSDSTCSVIEGTVSDVVSLDDFENMIDTMGMSEYEHEDYYFDNVLYLTTDDHLIFVFYDPKITGEVKAGDKIATLGSVDPLFELQKADGTSQTMWGLVGNVYDIYVFDN</sequence>
<evidence type="ECO:0000256" key="1">
    <source>
        <dbReference type="SAM" id="SignalP"/>
    </source>
</evidence>
<keyword evidence="1" id="KW-0732">Signal</keyword>
<gene>
    <name evidence="2" type="ORF">ERS852573_00352</name>
</gene>
<dbReference type="RefSeq" id="WP_055213363.1">
    <property type="nucleotide sequence ID" value="NZ_CYXO01000002.1"/>
</dbReference>
<feature type="signal peptide" evidence="1">
    <location>
        <begin position="1"/>
        <end position="19"/>
    </location>
</feature>
<evidence type="ECO:0000313" key="2">
    <source>
        <dbReference type="EMBL" id="CUM75158.1"/>
    </source>
</evidence>
<evidence type="ECO:0000313" key="3">
    <source>
        <dbReference type="Proteomes" id="UP000095597"/>
    </source>
</evidence>
<proteinExistence type="predicted"/>
<protein>
    <recommendedName>
        <fullName evidence="4">Lipoprotein</fullName>
    </recommendedName>
</protein>
<dbReference type="PROSITE" id="PS51257">
    <property type="entry name" value="PROKAR_LIPOPROTEIN"/>
    <property type="match status" value="1"/>
</dbReference>
<name>A0A173RCQ6_9FIRM</name>
<organism evidence="2 3">
    <name type="scientific">Dorea longicatena</name>
    <dbReference type="NCBI Taxonomy" id="88431"/>
    <lineage>
        <taxon>Bacteria</taxon>
        <taxon>Bacillati</taxon>
        <taxon>Bacillota</taxon>
        <taxon>Clostridia</taxon>
        <taxon>Lachnospirales</taxon>
        <taxon>Lachnospiraceae</taxon>
        <taxon>Dorea</taxon>
    </lineage>
</organism>